<evidence type="ECO:0000313" key="10">
    <source>
        <dbReference type="EMBL" id="NIY73443.1"/>
    </source>
</evidence>
<keyword evidence="4" id="KW-1003">Cell membrane</keyword>
<accession>A0ABX0W048</accession>
<evidence type="ECO:0000256" key="2">
    <source>
        <dbReference type="ARBA" id="ARBA00006236"/>
    </source>
</evidence>
<comment type="subcellular location">
    <subcellularLocation>
        <location evidence="8">Cell inner membrane</location>
        <topology evidence="8">Multi-pass membrane protein</topology>
    </subcellularLocation>
    <subcellularLocation>
        <location evidence="1">Cell membrane</location>
        <topology evidence="1">Multi-pass membrane protein</topology>
    </subcellularLocation>
</comment>
<dbReference type="Gene3D" id="1.20.1720.10">
    <property type="entry name" value="Multidrug resistance protein D"/>
    <property type="match status" value="1"/>
</dbReference>
<dbReference type="EMBL" id="JAATOP010000010">
    <property type="protein sequence ID" value="NIY73443.1"/>
    <property type="molecule type" value="Genomic_DNA"/>
</dbReference>
<dbReference type="Proteomes" id="UP000709466">
    <property type="component" value="Unassembled WGS sequence"/>
</dbReference>
<feature type="transmembrane region" description="Helical" evidence="8">
    <location>
        <begin position="139"/>
        <end position="163"/>
    </location>
</feature>
<dbReference type="PANTHER" id="PTHR23502">
    <property type="entry name" value="MAJOR FACILITATOR SUPERFAMILY"/>
    <property type="match status" value="1"/>
</dbReference>
<keyword evidence="3 8" id="KW-0813">Transport</keyword>
<sequence length="396" mass="40951">MSSVTAHREPASIRTLATLAILLGFASISTDLFLPALPSMAADLKAPQGQLELVVSTYLFGFGFGQLLWGPVSDRFGRRGPILIGVLVFVLGSAGCALATEAWHVILWRIVQALGASAGVALARAMVRDLYERDRAAKVMSGLMMVMAIAPLVGPTVGAQILAFASWQAIFWTLVALGIGVVMAVAVLPESLPAEQRSEGAIWRAFLDYGQHFRNRALLLPAAALGFYYMGAFGGIAGAPFAFIEYYGLSPQAYALVFASGVFGLLLTNAINVRLVVHLGSQRMLLIGAIGAALSGALFFVVTLTGWQGAIGLIAASFLFMAMNGLITANAVAGALAGVRQGAGSASAVVGAIQYGSGMVGAALVSGMANGTPVPMGVVTVLSGIGCLICAWLARK</sequence>
<evidence type="ECO:0000256" key="7">
    <source>
        <dbReference type="ARBA" id="ARBA00023136"/>
    </source>
</evidence>
<evidence type="ECO:0000256" key="4">
    <source>
        <dbReference type="ARBA" id="ARBA00022475"/>
    </source>
</evidence>
<evidence type="ECO:0000256" key="8">
    <source>
        <dbReference type="RuleBase" id="RU365088"/>
    </source>
</evidence>
<feature type="domain" description="Major facilitator superfamily (MFS) profile" evidence="9">
    <location>
        <begin position="15"/>
        <end position="396"/>
    </location>
</feature>
<dbReference type="InterPro" id="IPR011701">
    <property type="entry name" value="MFS"/>
</dbReference>
<evidence type="ECO:0000256" key="6">
    <source>
        <dbReference type="ARBA" id="ARBA00022989"/>
    </source>
</evidence>
<evidence type="ECO:0000256" key="1">
    <source>
        <dbReference type="ARBA" id="ARBA00004651"/>
    </source>
</evidence>
<dbReference type="InterPro" id="IPR020846">
    <property type="entry name" value="MFS_dom"/>
</dbReference>
<feature type="transmembrane region" description="Helical" evidence="8">
    <location>
        <begin position="82"/>
        <end position="100"/>
    </location>
</feature>
<feature type="transmembrane region" description="Helical" evidence="8">
    <location>
        <begin position="374"/>
        <end position="394"/>
    </location>
</feature>
<feature type="transmembrane region" description="Helical" evidence="8">
    <location>
        <begin position="253"/>
        <end position="273"/>
    </location>
</feature>
<keyword evidence="8" id="KW-0997">Cell inner membrane</keyword>
<keyword evidence="11" id="KW-1185">Reference proteome</keyword>
<keyword evidence="7 8" id="KW-0472">Membrane</keyword>
<dbReference type="PANTHER" id="PTHR23502:SF132">
    <property type="entry name" value="POLYAMINE TRANSPORTER 2-RELATED"/>
    <property type="match status" value="1"/>
</dbReference>
<feature type="transmembrane region" description="Helical" evidence="8">
    <location>
        <begin position="218"/>
        <end position="241"/>
    </location>
</feature>
<comment type="caution">
    <text evidence="10">The sequence shown here is derived from an EMBL/GenBank/DDBJ whole genome shotgun (WGS) entry which is preliminary data.</text>
</comment>
<feature type="transmembrane region" description="Helical" evidence="8">
    <location>
        <begin position="285"/>
        <end position="307"/>
    </location>
</feature>
<feature type="transmembrane region" description="Helical" evidence="8">
    <location>
        <begin position="313"/>
        <end position="336"/>
    </location>
</feature>
<dbReference type="SUPFAM" id="SSF103473">
    <property type="entry name" value="MFS general substrate transporter"/>
    <property type="match status" value="1"/>
</dbReference>
<keyword evidence="5 8" id="KW-0812">Transmembrane</keyword>
<dbReference type="Pfam" id="PF07690">
    <property type="entry name" value="MFS_1"/>
    <property type="match status" value="1"/>
</dbReference>
<feature type="transmembrane region" description="Helical" evidence="8">
    <location>
        <begin position="106"/>
        <end position="127"/>
    </location>
</feature>
<dbReference type="PROSITE" id="PS50850">
    <property type="entry name" value="MFS"/>
    <property type="match status" value="1"/>
</dbReference>
<evidence type="ECO:0000256" key="3">
    <source>
        <dbReference type="ARBA" id="ARBA00022448"/>
    </source>
</evidence>
<gene>
    <name evidence="10" type="ORF">HCZ30_13510</name>
</gene>
<feature type="transmembrane region" description="Helical" evidence="8">
    <location>
        <begin position="51"/>
        <end position="70"/>
    </location>
</feature>
<dbReference type="CDD" id="cd17320">
    <property type="entry name" value="MFS_MdfA_MDR_like"/>
    <property type="match status" value="1"/>
</dbReference>
<feature type="transmembrane region" description="Helical" evidence="8">
    <location>
        <begin position="169"/>
        <end position="188"/>
    </location>
</feature>
<comment type="similarity">
    <text evidence="2 8">Belongs to the major facilitator superfamily. Bcr/CmlA family.</text>
</comment>
<evidence type="ECO:0000256" key="5">
    <source>
        <dbReference type="ARBA" id="ARBA00022692"/>
    </source>
</evidence>
<dbReference type="InterPro" id="IPR004812">
    <property type="entry name" value="Efflux_drug-R_Bcr/CmlA"/>
</dbReference>
<protein>
    <recommendedName>
        <fullName evidence="8">Bcr/CflA family efflux transporter</fullName>
    </recommendedName>
</protein>
<keyword evidence="6 8" id="KW-1133">Transmembrane helix</keyword>
<organism evidence="10 11">
    <name type="scientific">Marivivens donghaensis</name>
    <dbReference type="NCBI Taxonomy" id="1699413"/>
    <lineage>
        <taxon>Bacteria</taxon>
        <taxon>Pseudomonadati</taxon>
        <taxon>Pseudomonadota</taxon>
        <taxon>Alphaproteobacteria</taxon>
        <taxon>Rhodobacterales</taxon>
        <taxon>Paracoccaceae</taxon>
        <taxon>Marivivens group</taxon>
        <taxon>Marivivens</taxon>
    </lineage>
</organism>
<reference evidence="10 11" key="1">
    <citation type="submission" date="2020-03" db="EMBL/GenBank/DDBJ databases">
        <title>Bacterial isolates of synthetic phycosphere.</title>
        <authorList>
            <person name="Fu H."/>
            <person name="Moran M.A."/>
        </authorList>
    </citation>
    <scope>NUCLEOTIDE SEQUENCE [LARGE SCALE GENOMIC DNA]</scope>
    <source>
        <strain evidence="10 11">HF1</strain>
    </source>
</reference>
<feature type="transmembrane region" description="Helical" evidence="8">
    <location>
        <begin position="348"/>
        <end position="368"/>
    </location>
</feature>
<evidence type="ECO:0000259" key="9">
    <source>
        <dbReference type="PROSITE" id="PS50850"/>
    </source>
</evidence>
<dbReference type="NCBIfam" id="TIGR00710">
    <property type="entry name" value="efflux_Bcr_CflA"/>
    <property type="match status" value="1"/>
</dbReference>
<name>A0ABX0W048_9RHOB</name>
<dbReference type="InterPro" id="IPR036259">
    <property type="entry name" value="MFS_trans_sf"/>
</dbReference>
<proteinExistence type="inferred from homology"/>
<evidence type="ECO:0000313" key="11">
    <source>
        <dbReference type="Proteomes" id="UP000709466"/>
    </source>
</evidence>
<comment type="caution">
    <text evidence="8">Lacks conserved residue(s) required for the propagation of feature annotation.</text>
</comment>